<protein>
    <submittedName>
        <fullName evidence="1">Uncharacterized protein</fullName>
    </submittedName>
</protein>
<organism evidence="1">
    <name type="scientific">Escherichia coli</name>
    <dbReference type="NCBI Taxonomy" id="562"/>
    <lineage>
        <taxon>Bacteria</taxon>
        <taxon>Pseudomonadati</taxon>
        <taxon>Pseudomonadota</taxon>
        <taxon>Gammaproteobacteria</taxon>
        <taxon>Enterobacterales</taxon>
        <taxon>Enterobacteriaceae</taxon>
        <taxon>Escherichia</taxon>
    </lineage>
</organism>
<sequence length="65" mass="7401">MPRQRLEPVADPPATRRIPRLRRLQLCLLRYPSYALGTDNELQAVIWVCSVEPSRRLGRNAASAT</sequence>
<accession>A0A3S9LU13</accession>
<dbReference type="AlphaFoldDB" id="A0A3S9LU13"/>
<geneLocation type="plasmid" evidence="1">
    <name>pESBL20150097</name>
</geneLocation>
<proteinExistence type="predicted"/>
<name>A0A3S9LU13_ECOLX</name>
<reference evidence="1" key="1">
    <citation type="submission" date="2018-11" db="EMBL/GenBank/DDBJ databases">
        <authorList>
            <person name="Valcek A."/>
            <person name="Roer L."/>
            <person name="Overballe-Petersen S."/>
            <person name="Hansen F."/>
            <person name="Bortolaia V."/>
            <person name="Leekitcharoenphon P."/>
            <person name="Korsgaard H.B."/>
            <person name="Seyfarth A.M."/>
            <person name="Hendriksen R.S."/>
            <person name="Hasman H."/>
            <person name="Hammerum A.M."/>
        </authorList>
    </citation>
    <scope>NUCLEOTIDE SEQUENCE</scope>
    <source>
        <plasmid evidence="1">pESBL20150097</plasmid>
    </source>
</reference>
<keyword evidence="1" id="KW-0614">Plasmid</keyword>
<dbReference type="EMBL" id="MK181567">
    <property type="protein sequence ID" value="AZQ23553.1"/>
    <property type="molecule type" value="Genomic_DNA"/>
</dbReference>
<evidence type="ECO:0000313" key="1">
    <source>
        <dbReference type="EMBL" id="AZQ23553.1"/>
    </source>
</evidence>